<dbReference type="PROSITE" id="PS50297">
    <property type="entry name" value="ANK_REP_REGION"/>
    <property type="match status" value="2"/>
</dbReference>
<reference evidence="5 6" key="1">
    <citation type="submission" date="2015-09" db="EMBL/GenBank/DDBJ databases">
        <title>Host preference determinants of Valsa canker pathogens revealed by comparative genomics.</title>
        <authorList>
            <person name="Yin Z."/>
            <person name="Huang L."/>
        </authorList>
    </citation>
    <scope>NUCLEOTIDE SEQUENCE [LARGE SCALE GENOMIC DNA]</scope>
    <source>
        <strain evidence="5 6">03-1</strain>
    </source>
</reference>
<keyword evidence="2 3" id="KW-0040">ANK repeat</keyword>
<dbReference type="OrthoDB" id="539213at2759"/>
<accession>A0A423WW98</accession>
<dbReference type="InterPro" id="IPR002110">
    <property type="entry name" value="Ankyrin_rpt"/>
</dbReference>
<dbReference type="SMART" id="SM00248">
    <property type="entry name" value="ANK"/>
    <property type="match status" value="4"/>
</dbReference>
<evidence type="ECO:0000313" key="5">
    <source>
        <dbReference type="EMBL" id="ROW07759.1"/>
    </source>
</evidence>
<dbReference type="PROSITE" id="PS50088">
    <property type="entry name" value="ANK_REPEAT"/>
    <property type="match status" value="2"/>
</dbReference>
<dbReference type="InterPro" id="IPR051165">
    <property type="entry name" value="Multifunctional_ANK_Repeat"/>
</dbReference>
<comment type="caution">
    <text evidence="5">The sequence shown here is derived from an EMBL/GenBank/DDBJ whole genome shotgun (WGS) entry which is preliminary data.</text>
</comment>
<dbReference type="Gene3D" id="1.25.40.20">
    <property type="entry name" value="Ankyrin repeat-containing domain"/>
    <property type="match status" value="1"/>
</dbReference>
<evidence type="ECO:0000256" key="3">
    <source>
        <dbReference type="PROSITE-ProRule" id="PRU00023"/>
    </source>
</evidence>
<evidence type="ECO:0000313" key="6">
    <source>
        <dbReference type="Proteomes" id="UP000283895"/>
    </source>
</evidence>
<dbReference type="SUPFAM" id="SSF48403">
    <property type="entry name" value="Ankyrin repeat"/>
    <property type="match status" value="1"/>
</dbReference>
<dbReference type="AlphaFoldDB" id="A0A423WW98"/>
<name>A0A423WW98_9PEZI</name>
<organism evidence="5 6">
    <name type="scientific">Cytospora schulzeri</name>
    <dbReference type="NCBI Taxonomy" id="448051"/>
    <lineage>
        <taxon>Eukaryota</taxon>
        <taxon>Fungi</taxon>
        <taxon>Dikarya</taxon>
        <taxon>Ascomycota</taxon>
        <taxon>Pezizomycotina</taxon>
        <taxon>Sordariomycetes</taxon>
        <taxon>Sordariomycetidae</taxon>
        <taxon>Diaporthales</taxon>
        <taxon>Cytosporaceae</taxon>
        <taxon>Cytospora</taxon>
    </lineage>
</organism>
<dbReference type="PANTHER" id="PTHR24123">
    <property type="entry name" value="ANKYRIN REPEAT-CONTAINING"/>
    <property type="match status" value="1"/>
</dbReference>
<sequence>MSPAKRTLPDDKEDIWDRHKETLKKLYVTNRKKLEDVKRSMETEHGFPEVPLSTYEAKLRDKLHLRKKLKKTDWPVIYQHHLRRGGKKSAIYLNGSLIPWRKVWKEIRRSGVHLAERDLLSPGALPADVTIRTPPSTPPPTGSSSAPVAVPGLEIDTHTSLTPVSGGLQMPMFPTLHSLFDSFNTTSNCASTRTFIESSLAESSNQELTGSVLKRCLTTIPLRQFLSMWDREWLKHTTSDTSPGPFHAANSLPRAHDPEFGLDFDTYNLLARLIGADVKDSVSHISEAQEYPVRAAAIVFIYNDDKNLVEKLHRAIWSVVSPEMLPDLNGQVVKTEFSPFEMNAFNFLRRHPLPTINCQNTLLQRRFQDFLDTGVGLGDVTSSEADLWLPFISLRSDQDKTYRLALCELLFRQGAPVRPGSPLTALILLDGSHSLILDVIEAGADINKVSNDICWGGLTPLQAACGKGDLMLARDLLQRGAGINAPAVGRYDRTALQYACEWSPSSMEEEQTKTKLIRFLIGHGADVNAEPAPYFGGFTALHIAARNGDLETAFILLEHGADVNSRDRKDGYCALDGAAMEGRLDMVKFLLNANALSDKQGSTGYDGAIRAAETEGHFAVADLIREHAAENSRWGITNPHFVPRPGQQGSNGE</sequence>
<proteinExistence type="predicted"/>
<dbReference type="InterPro" id="IPR025676">
    <property type="entry name" value="Clr5_dom"/>
</dbReference>
<evidence type="ECO:0000256" key="1">
    <source>
        <dbReference type="ARBA" id="ARBA00022737"/>
    </source>
</evidence>
<dbReference type="InterPro" id="IPR036770">
    <property type="entry name" value="Ankyrin_rpt-contain_sf"/>
</dbReference>
<dbReference type="Proteomes" id="UP000283895">
    <property type="component" value="Unassembled WGS sequence"/>
</dbReference>
<keyword evidence="6" id="KW-1185">Reference proteome</keyword>
<dbReference type="Pfam" id="PF00023">
    <property type="entry name" value="Ank"/>
    <property type="match status" value="1"/>
</dbReference>
<keyword evidence="1" id="KW-0677">Repeat</keyword>
<dbReference type="Pfam" id="PF12796">
    <property type="entry name" value="Ank_2"/>
    <property type="match status" value="1"/>
</dbReference>
<feature type="repeat" description="ANK" evidence="3">
    <location>
        <begin position="536"/>
        <end position="568"/>
    </location>
</feature>
<evidence type="ECO:0000256" key="2">
    <source>
        <dbReference type="ARBA" id="ARBA00023043"/>
    </source>
</evidence>
<dbReference type="Pfam" id="PF14420">
    <property type="entry name" value="Clr5"/>
    <property type="match status" value="1"/>
</dbReference>
<feature type="repeat" description="ANK" evidence="3">
    <location>
        <begin position="456"/>
        <end position="488"/>
    </location>
</feature>
<protein>
    <recommendedName>
        <fullName evidence="4">Clr5 domain-containing protein</fullName>
    </recommendedName>
</protein>
<dbReference type="PANTHER" id="PTHR24123:SF33">
    <property type="entry name" value="PROTEIN HOS4"/>
    <property type="match status" value="1"/>
</dbReference>
<feature type="domain" description="Clr5" evidence="4">
    <location>
        <begin position="13"/>
        <end position="49"/>
    </location>
</feature>
<gene>
    <name evidence="5" type="ORF">VMCG_03435</name>
</gene>
<dbReference type="STRING" id="356882.A0A423WW98"/>
<dbReference type="EMBL" id="LKEA01000007">
    <property type="protein sequence ID" value="ROW07759.1"/>
    <property type="molecule type" value="Genomic_DNA"/>
</dbReference>
<evidence type="ECO:0000259" key="4">
    <source>
        <dbReference type="Pfam" id="PF14420"/>
    </source>
</evidence>